<evidence type="ECO:0000313" key="2">
    <source>
        <dbReference type="Proteomes" id="UP000821845"/>
    </source>
</evidence>
<evidence type="ECO:0000313" key="1">
    <source>
        <dbReference type="EMBL" id="KAH6922420.1"/>
    </source>
</evidence>
<sequence>MADVVESSRFEVELQDSAGLLSKQAGSPYIRDRKTIDGSSKPRETNNMDGCSAFSLLHCASLPEHRDSAIPVIERSIVSFISDVALDRLMPQETLP</sequence>
<name>A0ACB7RJ48_HYAAI</name>
<organism evidence="1 2">
    <name type="scientific">Hyalomma asiaticum</name>
    <name type="common">Tick</name>
    <dbReference type="NCBI Taxonomy" id="266040"/>
    <lineage>
        <taxon>Eukaryota</taxon>
        <taxon>Metazoa</taxon>
        <taxon>Ecdysozoa</taxon>
        <taxon>Arthropoda</taxon>
        <taxon>Chelicerata</taxon>
        <taxon>Arachnida</taxon>
        <taxon>Acari</taxon>
        <taxon>Parasitiformes</taxon>
        <taxon>Ixodida</taxon>
        <taxon>Ixodoidea</taxon>
        <taxon>Ixodidae</taxon>
        <taxon>Hyalomminae</taxon>
        <taxon>Hyalomma</taxon>
    </lineage>
</organism>
<proteinExistence type="predicted"/>
<keyword evidence="2" id="KW-1185">Reference proteome</keyword>
<protein>
    <submittedName>
        <fullName evidence="1">Uncharacterized protein</fullName>
    </submittedName>
</protein>
<comment type="caution">
    <text evidence="1">The sequence shown here is derived from an EMBL/GenBank/DDBJ whole genome shotgun (WGS) entry which is preliminary data.</text>
</comment>
<dbReference type="EMBL" id="CM023489">
    <property type="protein sequence ID" value="KAH6922420.1"/>
    <property type="molecule type" value="Genomic_DNA"/>
</dbReference>
<reference evidence="1" key="1">
    <citation type="submission" date="2020-05" db="EMBL/GenBank/DDBJ databases">
        <title>Large-scale comparative analyses of tick genomes elucidate their genetic diversity and vector capacities.</title>
        <authorList>
            <person name="Jia N."/>
            <person name="Wang J."/>
            <person name="Shi W."/>
            <person name="Du L."/>
            <person name="Sun Y."/>
            <person name="Zhan W."/>
            <person name="Jiang J."/>
            <person name="Wang Q."/>
            <person name="Zhang B."/>
            <person name="Ji P."/>
            <person name="Sakyi L.B."/>
            <person name="Cui X."/>
            <person name="Yuan T."/>
            <person name="Jiang B."/>
            <person name="Yang W."/>
            <person name="Lam T.T.-Y."/>
            <person name="Chang Q."/>
            <person name="Ding S."/>
            <person name="Wang X."/>
            <person name="Zhu J."/>
            <person name="Ruan X."/>
            <person name="Zhao L."/>
            <person name="Wei J."/>
            <person name="Que T."/>
            <person name="Du C."/>
            <person name="Cheng J."/>
            <person name="Dai P."/>
            <person name="Han X."/>
            <person name="Huang E."/>
            <person name="Gao Y."/>
            <person name="Liu J."/>
            <person name="Shao H."/>
            <person name="Ye R."/>
            <person name="Li L."/>
            <person name="Wei W."/>
            <person name="Wang X."/>
            <person name="Wang C."/>
            <person name="Yang T."/>
            <person name="Huo Q."/>
            <person name="Li W."/>
            <person name="Guo W."/>
            <person name="Chen H."/>
            <person name="Zhou L."/>
            <person name="Ni X."/>
            <person name="Tian J."/>
            <person name="Zhou Y."/>
            <person name="Sheng Y."/>
            <person name="Liu T."/>
            <person name="Pan Y."/>
            <person name="Xia L."/>
            <person name="Li J."/>
            <person name="Zhao F."/>
            <person name="Cao W."/>
        </authorList>
    </citation>
    <scope>NUCLEOTIDE SEQUENCE</scope>
    <source>
        <strain evidence="1">Hyas-2018</strain>
    </source>
</reference>
<dbReference type="Proteomes" id="UP000821845">
    <property type="component" value="Chromosome 9"/>
</dbReference>
<accession>A0ACB7RJ48</accession>
<gene>
    <name evidence="1" type="ORF">HPB50_013533</name>
</gene>